<dbReference type="Proteomes" id="UP000471633">
    <property type="component" value="Unassembled WGS sequence"/>
</dbReference>
<evidence type="ECO:0000256" key="4">
    <source>
        <dbReference type="PROSITE-ProRule" id="PRU00191"/>
    </source>
</evidence>
<dbReference type="PROSITE" id="PS50001">
    <property type="entry name" value="SH2"/>
    <property type="match status" value="1"/>
</dbReference>
<gene>
    <name evidence="8" type="primary">CHN2_1</name>
    <name evidence="8" type="ORF">MS3_00001960</name>
</gene>
<keyword evidence="1" id="KW-0343">GTPase activation</keyword>
<reference evidence="8" key="1">
    <citation type="journal article" date="2012" name="Nat. Genet.">
        <title>Whole-genome sequence of Schistosoma haematobium.</title>
        <authorList>
            <person name="Young N.D."/>
            <person name="Jex A.R."/>
            <person name="Li B."/>
            <person name="Liu S."/>
            <person name="Yang L."/>
            <person name="Xiong Z."/>
            <person name="Li Y."/>
            <person name="Cantacessi C."/>
            <person name="Hall R.S."/>
            <person name="Xu X."/>
            <person name="Chen F."/>
            <person name="Wu X."/>
            <person name="Zerlotini A."/>
            <person name="Oliveira G."/>
            <person name="Hofmann A."/>
            <person name="Zhang G."/>
            <person name="Fang X."/>
            <person name="Kang Y."/>
            <person name="Campbell B.E."/>
            <person name="Loukas A."/>
            <person name="Ranganathan S."/>
            <person name="Rollinson D."/>
            <person name="Rinaldi G."/>
            <person name="Brindley P.J."/>
            <person name="Yang H."/>
            <person name="Wang J."/>
            <person name="Wang J."/>
            <person name="Gasser R.B."/>
        </authorList>
    </citation>
    <scope>NUCLEOTIDE SEQUENCE</scope>
</reference>
<evidence type="ECO:0000313" key="9">
    <source>
        <dbReference type="Proteomes" id="UP000471633"/>
    </source>
</evidence>
<dbReference type="PANTHER" id="PTHR46075">
    <property type="entry name" value="CHIMERIN FAMILY MEMBER"/>
    <property type="match status" value="1"/>
</dbReference>
<dbReference type="Gene3D" id="1.10.555.10">
    <property type="entry name" value="Rho GTPase activation protein"/>
    <property type="match status" value="1"/>
</dbReference>
<accession>A0A922S703</accession>
<dbReference type="InterPro" id="IPR000980">
    <property type="entry name" value="SH2"/>
</dbReference>
<dbReference type="SUPFAM" id="SSF57889">
    <property type="entry name" value="Cysteine-rich domain"/>
    <property type="match status" value="1"/>
</dbReference>
<evidence type="ECO:0000259" key="6">
    <source>
        <dbReference type="PROSITE" id="PS50081"/>
    </source>
</evidence>
<dbReference type="PROSITE" id="PS50081">
    <property type="entry name" value="ZF_DAG_PE_2"/>
    <property type="match status" value="1"/>
</dbReference>
<organism evidence="8 9">
    <name type="scientific">Schistosoma haematobium</name>
    <name type="common">Blood fluke</name>
    <dbReference type="NCBI Taxonomy" id="6185"/>
    <lineage>
        <taxon>Eukaryota</taxon>
        <taxon>Metazoa</taxon>
        <taxon>Spiralia</taxon>
        <taxon>Lophotrochozoa</taxon>
        <taxon>Platyhelminthes</taxon>
        <taxon>Trematoda</taxon>
        <taxon>Digenea</taxon>
        <taxon>Strigeidida</taxon>
        <taxon>Schistosomatoidea</taxon>
        <taxon>Schistosomatidae</taxon>
        <taxon>Schistosoma</taxon>
    </lineage>
</organism>
<evidence type="ECO:0000259" key="5">
    <source>
        <dbReference type="PROSITE" id="PS50001"/>
    </source>
</evidence>
<dbReference type="InterPro" id="IPR036860">
    <property type="entry name" value="SH2_dom_sf"/>
</dbReference>
<dbReference type="InterPro" id="IPR000198">
    <property type="entry name" value="RhoGAP_dom"/>
</dbReference>
<dbReference type="SMART" id="SM00324">
    <property type="entry name" value="RhoGAP"/>
    <property type="match status" value="1"/>
</dbReference>
<dbReference type="CDD" id="cd20806">
    <property type="entry name" value="C1_CHN"/>
    <property type="match status" value="1"/>
</dbReference>
<dbReference type="RefSeq" id="XP_051074942.1">
    <property type="nucleotide sequence ID" value="XM_051209487.1"/>
</dbReference>
<dbReference type="Pfam" id="PF00017">
    <property type="entry name" value="SH2"/>
    <property type="match status" value="1"/>
</dbReference>
<reference evidence="8" key="4">
    <citation type="journal article" date="2022" name="PLoS Pathog.">
        <title>Chromosome-level genome of Schistosoma haematobium underpins genome-wide explorations of molecular variation.</title>
        <authorList>
            <person name="Stroehlein A.J."/>
            <person name="Korhonen P.K."/>
            <person name="Lee V.V."/>
            <person name="Ralph S.A."/>
            <person name="Mentink-Kane M."/>
            <person name="You H."/>
            <person name="McManus D.P."/>
            <person name="Tchuente L.T."/>
            <person name="Stothard J.R."/>
            <person name="Kaur P."/>
            <person name="Dudchenko O."/>
            <person name="Aiden E.L."/>
            <person name="Yang B."/>
            <person name="Yang H."/>
            <person name="Emery A.M."/>
            <person name="Webster B.L."/>
            <person name="Brindley P.J."/>
            <person name="Rollinson D."/>
            <person name="Chang B.C.H."/>
            <person name="Gasser R.B."/>
            <person name="Young N.D."/>
        </authorList>
    </citation>
    <scope>NUCLEOTIDE SEQUENCE</scope>
</reference>
<dbReference type="SUPFAM" id="SSF55550">
    <property type="entry name" value="SH2 domain"/>
    <property type="match status" value="1"/>
</dbReference>
<dbReference type="PROSITE" id="PS50238">
    <property type="entry name" value="RHOGAP"/>
    <property type="match status" value="1"/>
</dbReference>
<dbReference type="GeneID" id="24596231"/>
<dbReference type="InterPro" id="IPR035840">
    <property type="entry name" value="Chimaerin_SH2"/>
</dbReference>
<dbReference type="Pfam" id="PF00130">
    <property type="entry name" value="C1_1"/>
    <property type="match status" value="1"/>
</dbReference>
<keyword evidence="4" id="KW-0727">SH2 domain</keyword>
<dbReference type="PRINTS" id="PR00008">
    <property type="entry name" value="DAGPEDOMAIN"/>
</dbReference>
<dbReference type="CTD" id="24596231"/>
<dbReference type="SMART" id="SM00109">
    <property type="entry name" value="C1"/>
    <property type="match status" value="1"/>
</dbReference>
<feature type="domain" description="SH2" evidence="5">
    <location>
        <begin position="44"/>
        <end position="116"/>
    </location>
</feature>
<evidence type="ECO:0000313" key="8">
    <source>
        <dbReference type="EMBL" id="KAH9596192.1"/>
    </source>
</evidence>
<dbReference type="EMBL" id="AMPZ03000001">
    <property type="protein sequence ID" value="KAH9596192.1"/>
    <property type="molecule type" value="Genomic_DNA"/>
</dbReference>
<dbReference type="GO" id="GO:0005096">
    <property type="term" value="F:GTPase activator activity"/>
    <property type="evidence" value="ECO:0007669"/>
    <property type="project" value="UniProtKB-KW"/>
</dbReference>
<dbReference type="CDD" id="cd10352">
    <property type="entry name" value="SH2_a2chimerin_b2chimerin"/>
    <property type="match status" value="1"/>
</dbReference>
<dbReference type="GO" id="GO:0007165">
    <property type="term" value="P:signal transduction"/>
    <property type="evidence" value="ECO:0007669"/>
    <property type="project" value="InterPro"/>
</dbReference>
<comment type="caution">
    <text evidence="8">The sequence shown here is derived from an EMBL/GenBank/DDBJ whole genome shotgun (WGS) entry which is preliminary data.</text>
</comment>
<dbReference type="SMART" id="SM00252">
    <property type="entry name" value="SH2"/>
    <property type="match status" value="1"/>
</dbReference>
<dbReference type="InterPro" id="IPR046349">
    <property type="entry name" value="C1-like_sf"/>
</dbReference>
<dbReference type="Pfam" id="PF00620">
    <property type="entry name" value="RhoGAP"/>
    <property type="match status" value="1"/>
</dbReference>
<evidence type="ECO:0000256" key="3">
    <source>
        <dbReference type="ARBA" id="ARBA00022833"/>
    </source>
</evidence>
<evidence type="ECO:0000256" key="2">
    <source>
        <dbReference type="ARBA" id="ARBA00022723"/>
    </source>
</evidence>
<evidence type="ECO:0000259" key="7">
    <source>
        <dbReference type="PROSITE" id="PS50238"/>
    </source>
</evidence>
<dbReference type="Gene3D" id="3.30.60.20">
    <property type="match status" value="1"/>
</dbReference>
<dbReference type="Gene3D" id="3.30.505.10">
    <property type="entry name" value="SH2 domain"/>
    <property type="match status" value="1"/>
</dbReference>
<dbReference type="PROSITE" id="PS00479">
    <property type="entry name" value="ZF_DAG_PE_1"/>
    <property type="match status" value="1"/>
</dbReference>
<evidence type="ECO:0000256" key="1">
    <source>
        <dbReference type="ARBA" id="ARBA00022468"/>
    </source>
</evidence>
<keyword evidence="2" id="KW-0479">Metal-binding</keyword>
<keyword evidence="3" id="KW-0862">Zinc</keyword>
<name>A0A922S703_SCHHA</name>
<dbReference type="PANTHER" id="PTHR46075:SF2">
    <property type="entry name" value="RHO GTPASE ACTIVATING PROTEIN AT 5A, ISOFORM A"/>
    <property type="match status" value="1"/>
</dbReference>
<protein>
    <submittedName>
        <fullName evidence="8">Beta-chimaerin, variant 2</fullName>
    </submittedName>
</protein>
<feature type="domain" description="Rho-GAP" evidence="7">
    <location>
        <begin position="514"/>
        <end position="708"/>
    </location>
</feature>
<dbReference type="AlphaFoldDB" id="A0A922S703"/>
<proteinExistence type="predicted"/>
<dbReference type="GO" id="GO:0046872">
    <property type="term" value="F:metal ion binding"/>
    <property type="evidence" value="ECO:0007669"/>
    <property type="project" value="UniProtKB-KW"/>
</dbReference>
<dbReference type="InterPro" id="IPR008936">
    <property type="entry name" value="Rho_GTPase_activation_prot"/>
</dbReference>
<dbReference type="SUPFAM" id="SSF48350">
    <property type="entry name" value="GTPase activation domain, GAP"/>
    <property type="match status" value="1"/>
</dbReference>
<sequence length="782" mass="88178">MSDRGLELRIWKNKLYNLQREAPSPHVIPCNRVLNHCPPQYGVEYHGPISRQETEELLSNAHDGSYLIRDSQRAENAYTLVIWFDKVAKNFKLYFDPITKQHFVGETKFDTVELLVADGLIHFYVETRGADVLKRIAEANIYQKTPFYKVRYHTFNSQAVEACLSIKSSENKVMNNERPLPSPLKHLQASQRYANTSKQLSCRRQSMDASHLDSRSKYQSVVFTKPLIRDWPDDKNGFKNYRNYPPLAVQQSNACSPIQQQTDPITTTSTFEVGFSHLRLGPQGDMHEVVSSTQSFSGVTSSHTTQASSCSTVTATSCATVVKTISSSDQCSSVNSVLIQAPLATCFSGESSSLSSCTNSSSSSHMGLLPSAQSYELESEFSSESFGPRHISFGSNLSDHYFSNGVSFQSSKLNGNSDYAQNDAMRNLQERYNLPMACLPDPCTFISNVKPHNFRIHTYRGPHWCDYCTHFIWGLVAQGMKCVDCGFQAHKRCADLVPCDCVPDIKQMKRVFGVDLTNLARAENKTVPTLLIKCIQEVERRDGLRCEGLYRIPGNYDLVEELRTEFDKDPELANVSEARVRDINVLTSLIKSFLRQLPVPLITYEAYPDLLDVVRDDRLNEQEKLDLLRKIFARLPGAHYESLRYFINHIHRVAEKQDVNMMTAANLAIVLSPTLLSSSYTDPISCLAGTLFEHTLIELLIKHCTYLLPSSGRWLASRPTELADNAIHSPSHRHSQIITNNNFIPPVTTVSPPSIPSYKKWNFLRSRSSTDTRTVPTLSPIP</sequence>
<dbReference type="FunFam" id="3.30.60.20:FF:000025">
    <property type="entry name" value="Chimaerin"/>
    <property type="match status" value="1"/>
</dbReference>
<reference evidence="8" key="3">
    <citation type="submission" date="2021-06" db="EMBL/GenBank/DDBJ databases">
        <title>Chromosome-level genome assembly for S. haematobium.</title>
        <authorList>
            <person name="Stroehlein A.J."/>
        </authorList>
    </citation>
    <scope>NUCLEOTIDE SEQUENCE</scope>
</reference>
<dbReference type="InterPro" id="IPR051854">
    <property type="entry name" value="Rho-type_GAP"/>
</dbReference>
<dbReference type="InterPro" id="IPR020454">
    <property type="entry name" value="DAG/PE-bd"/>
</dbReference>
<reference evidence="8" key="2">
    <citation type="journal article" date="2019" name="Gigascience">
        <title>High-quality Schistosoma haematobium genome achieved by single-molecule and long-range sequencing.</title>
        <authorList>
            <person name="Stroehlein A.J."/>
            <person name="Korhonen P.K."/>
            <person name="Chong T.M."/>
            <person name="Lim Y.L."/>
            <person name="Chan K.G."/>
            <person name="Webster B."/>
            <person name="Rollinson D."/>
            <person name="Brindley P.J."/>
            <person name="Gasser R.B."/>
            <person name="Young N.D."/>
        </authorList>
    </citation>
    <scope>NUCLEOTIDE SEQUENCE</scope>
</reference>
<dbReference type="InterPro" id="IPR002219">
    <property type="entry name" value="PKC_DAG/PE"/>
</dbReference>
<feature type="domain" description="Phorbol-ester/DAG-type" evidence="6">
    <location>
        <begin position="451"/>
        <end position="501"/>
    </location>
</feature>
<keyword evidence="9" id="KW-1185">Reference proteome</keyword>